<dbReference type="GO" id="GO:0005771">
    <property type="term" value="C:multivesicular body"/>
    <property type="evidence" value="ECO:0007669"/>
    <property type="project" value="TreeGrafter"/>
</dbReference>
<evidence type="ECO:0000256" key="2">
    <source>
        <dbReference type="SAM" id="MobiDB-lite"/>
    </source>
</evidence>
<gene>
    <name evidence="3" type="ORF">NA56DRAFT_649737</name>
</gene>
<feature type="compositionally biased region" description="Basic and acidic residues" evidence="2">
    <location>
        <begin position="390"/>
        <end position="448"/>
    </location>
</feature>
<evidence type="ECO:0000313" key="3">
    <source>
        <dbReference type="EMBL" id="PMD16134.1"/>
    </source>
</evidence>
<dbReference type="EMBL" id="KZ613508">
    <property type="protein sequence ID" value="PMD16134.1"/>
    <property type="molecule type" value="Genomic_DNA"/>
</dbReference>
<sequence>MSELLSYLQNNEPQFRANRLASLYSDFSVLSSTNPDGYIANLSAWSSALSHACLAGAIPSTLDSHVPSRLSFTVGSGLAKDLETKEWGRPLGLGAVVNDALGKREWMGYQEFMDAKESIYYKHWVRIPGVGEVLTWGLRQLGLNFGAGGMKEGRVVVLENLETAGQEVMKRYEEGMKGRIERIYSRQEWKDAFGIVIGGKEMSETDVEVLLRFLSRDKGVLVYNKEVVKFRAGNDTGAITAEDETIASLKTLIQDMEVQIKVLETRIEGLEKSAKEAVAKKNRLGALSALRSKKLAKSTLGKRQATLAQLEEVFMKIEQAADQVELVRVMDASAKVLGSLNKEVGGVERVEGVVDKLREEMEKTDEVGQVVGEMGREGVDEGEVDDELEAMEREEKERREEIERKEKEASEKREAEETRKRLDALEIVEREARKKENLRKQEEAKTEKEIEENTMGMKRISLDPPDTAMA</sequence>
<dbReference type="GO" id="GO:0006900">
    <property type="term" value="P:vesicle budding from membrane"/>
    <property type="evidence" value="ECO:0007669"/>
    <property type="project" value="TreeGrafter"/>
</dbReference>
<evidence type="ECO:0008006" key="5">
    <source>
        <dbReference type="Google" id="ProtNLM"/>
    </source>
</evidence>
<proteinExistence type="predicted"/>
<dbReference type="OrthoDB" id="10250120at2759"/>
<protein>
    <recommendedName>
        <fullName evidence="5">Snf7-domain-containing protein</fullName>
    </recommendedName>
</protein>
<dbReference type="AlphaFoldDB" id="A0A2J6PQ32"/>
<dbReference type="Gene3D" id="6.10.140.1230">
    <property type="match status" value="1"/>
</dbReference>
<dbReference type="Pfam" id="PF03357">
    <property type="entry name" value="Snf7"/>
    <property type="match status" value="1"/>
</dbReference>
<dbReference type="PANTHER" id="PTHR22761:SF18">
    <property type="entry name" value="SORTING PROTEIN SNF7 FAMILY PROTEIN, PUTATIVE (AFU_ORTHOLOGUE AFUA_2G16692)-RELATED"/>
    <property type="match status" value="1"/>
</dbReference>
<feature type="coiled-coil region" evidence="1">
    <location>
        <begin position="246"/>
        <end position="280"/>
    </location>
</feature>
<keyword evidence="4" id="KW-1185">Reference proteome</keyword>
<dbReference type="InterPro" id="IPR005024">
    <property type="entry name" value="Snf7_fam"/>
</dbReference>
<feature type="compositionally biased region" description="Acidic residues" evidence="2">
    <location>
        <begin position="380"/>
        <end position="389"/>
    </location>
</feature>
<feature type="region of interest" description="Disordered" evidence="2">
    <location>
        <begin position="378"/>
        <end position="470"/>
    </location>
</feature>
<dbReference type="GO" id="GO:0032511">
    <property type="term" value="P:late endosome to vacuole transport via multivesicular body sorting pathway"/>
    <property type="evidence" value="ECO:0007669"/>
    <property type="project" value="TreeGrafter"/>
</dbReference>
<name>A0A2J6PQ32_9HELO</name>
<dbReference type="GO" id="GO:0009898">
    <property type="term" value="C:cytoplasmic side of plasma membrane"/>
    <property type="evidence" value="ECO:0007669"/>
    <property type="project" value="TreeGrafter"/>
</dbReference>
<dbReference type="PANTHER" id="PTHR22761">
    <property type="entry name" value="CHARGED MULTIVESICULAR BODY PROTEIN"/>
    <property type="match status" value="1"/>
</dbReference>
<accession>A0A2J6PQ32</accession>
<reference evidence="3 4" key="1">
    <citation type="submission" date="2016-05" db="EMBL/GenBank/DDBJ databases">
        <title>A degradative enzymes factory behind the ericoid mycorrhizal symbiosis.</title>
        <authorList>
            <consortium name="DOE Joint Genome Institute"/>
            <person name="Martino E."/>
            <person name="Morin E."/>
            <person name="Grelet G."/>
            <person name="Kuo A."/>
            <person name="Kohler A."/>
            <person name="Daghino S."/>
            <person name="Barry K."/>
            <person name="Choi C."/>
            <person name="Cichocki N."/>
            <person name="Clum A."/>
            <person name="Copeland A."/>
            <person name="Hainaut M."/>
            <person name="Haridas S."/>
            <person name="Labutti K."/>
            <person name="Lindquist E."/>
            <person name="Lipzen A."/>
            <person name="Khouja H.-R."/>
            <person name="Murat C."/>
            <person name="Ohm R."/>
            <person name="Olson A."/>
            <person name="Spatafora J."/>
            <person name="Veneault-Fourrey C."/>
            <person name="Henrissat B."/>
            <person name="Grigoriev I."/>
            <person name="Martin F."/>
            <person name="Perotto S."/>
        </authorList>
    </citation>
    <scope>NUCLEOTIDE SEQUENCE [LARGE SCALE GENOMIC DNA]</scope>
    <source>
        <strain evidence="3 4">UAMH 7357</strain>
    </source>
</reference>
<keyword evidence="1" id="KW-0175">Coiled coil</keyword>
<evidence type="ECO:0000313" key="4">
    <source>
        <dbReference type="Proteomes" id="UP000235672"/>
    </source>
</evidence>
<evidence type="ECO:0000256" key="1">
    <source>
        <dbReference type="SAM" id="Coils"/>
    </source>
</evidence>
<dbReference type="STRING" id="1745343.A0A2J6PQ32"/>
<organism evidence="3 4">
    <name type="scientific">Hyaloscypha hepaticicola</name>
    <dbReference type="NCBI Taxonomy" id="2082293"/>
    <lineage>
        <taxon>Eukaryota</taxon>
        <taxon>Fungi</taxon>
        <taxon>Dikarya</taxon>
        <taxon>Ascomycota</taxon>
        <taxon>Pezizomycotina</taxon>
        <taxon>Leotiomycetes</taxon>
        <taxon>Helotiales</taxon>
        <taxon>Hyaloscyphaceae</taxon>
        <taxon>Hyaloscypha</taxon>
    </lineage>
</organism>
<dbReference type="Proteomes" id="UP000235672">
    <property type="component" value="Unassembled WGS sequence"/>
</dbReference>
<dbReference type="GO" id="GO:0000815">
    <property type="term" value="C:ESCRT III complex"/>
    <property type="evidence" value="ECO:0007669"/>
    <property type="project" value="TreeGrafter"/>
</dbReference>